<accession>A0A849SGT9</accession>
<feature type="binding site" evidence="1">
    <location>
        <position position="115"/>
    </location>
    <ligand>
        <name>FAD</name>
        <dbReference type="ChEBI" id="CHEBI:57692"/>
        <note>ligand shared between neighboring subunits</note>
    </ligand>
</feature>
<feature type="active site" description="Involved in ionization of N3 of dUMP, leading to its activation" evidence="1">
    <location>
        <position position="211"/>
    </location>
</feature>
<dbReference type="EMBL" id="JABFRW010000013">
    <property type="protein sequence ID" value="NOT32773.1"/>
    <property type="molecule type" value="Genomic_DNA"/>
</dbReference>
<keyword evidence="1" id="KW-0274">FAD</keyword>
<feature type="binding site" description="in other chain" evidence="1">
    <location>
        <begin position="115"/>
        <end position="119"/>
    </location>
    <ligand>
        <name>dUMP</name>
        <dbReference type="ChEBI" id="CHEBI:246422"/>
        <note>ligand shared between dimeric partners</note>
    </ligand>
</feature>
<protein>
    <recommendedName>
        <fullName evidence="1">Flavin-dependent thymidylate synthase</fullName>
        <shortName evidence="1">FDTS</shortName>
        <ecNumber evidence="1">2.1.1.148</ecNumber>
    </recommendedName>
    <alternativeName>
        <fullName evidence="1">FAD-dependent thymidylate synthase</fullName>
    </alternativeName>
    <alternativeName>
        <fullName evidence="1">Thymidylate synthase ThyX</fullName>
        <shortName evidence="1">TS</shortName>
        <shortName evidence="1">TSase</shortName>
    </alternativeName>
</protein>
<feature type="binding site" evidence="1">
    <location>
        <begin position="104"/>
        <end position="107"/>
    </location>
    <ligand>
        <name>dUMP</name>
        <dbReference type="ChEBI" id="CHEBI:246422"/>
        <note>ligand shared between dimeric partners</note>
    </ligand>
</feature>
<dbReference type="InterPro" id="IPR003669">
    <property type="entry name" value="Thymidylate_synthase_ThyX"/>
</dbReference>
<dbReference type="GO" id="GO:0006231">
    <property type="term" value="P:dTMP biosynthetic process"/>
    <property type="evidence" value="ECO:0007669"/>
    <property type="project" value="UniProtKB-UniRule"/>
</dbReference>
<dbReference type="HAMAP" id="MF_01408">
    <property type="entry name" value="ThyX"/>
    <property type="match status" value="1"/>
</dbReference>
<dbReference type="GO" id="GO:0050660">
    <property type="term" value="F:flavin adenine dinucleotide binding"/>
    <property type="evidence" value="ECO:0007669"/>
    <property type="project" value="UniProtKB-UniRule"/>
</dbReference>
<dbReference type="EC" id="2.1.1.148" evidence="1"/>
<dbReference type="PROSITE" id="PS51331">
    <property type="entry name" value="THYX"/>
    <property type="match status" value="1"/>
</dbReference>
<reference evidence="2 3" key="1">
    <citation type="submission" date="2020-04" db="EMBL/GenBank/DDBJ databases">
        <title>Metagenomic profiling of ammonia- and methane-oxidizing microorganisms in a Dutch drinking water treatment plant.</title>
        <authorList>
            <person name="Poghosyan L."/>
            <person name="Leucker S."/>
        </authorList>
    </citation>
    <scope>NUCLEOTIDE SEQUENCE [LARGE SCALE GENOMIC DNA]</scope>
    <source>
        <strain evidence="2">S-RSF-IL-03</strain>
    </source>
</reference>
<dbReference type="Gene3D" id="3.30.70.3180">
    <property type="match status" value="1"/>
</dbReference>
<dbReference type="GO" id="GO:0070402">
    <property type="term" value="F:NADPH binding"/>
    <property type="evidence" value="ECO:0007669"/>
    <property type="project" value="TreeGrafter"/>
</dbReference>
<dbReference type="PANTHER" id="PTHR34934">
    <property type="entry name" value="FLAVIN-DEPENDENT THYMIDYLATE SYNTHASE"/>
    <property type="match status" value="1"/>
</dbReference>
<dbReference type="Gene3D" id="3.30.1360.170">
    <property type="match status" value="1"/>
</dbReference>
<dbReference type="Pfam" id="PF02511">
    <property type="entry name" value="Thy1"/>
    <property type="match status" value="1"/>
</dbReference>
<dbReference type="GO" id="GO:0032259">
    <property type="term" value="P:methylation"/>
    <property type="evidence" value="ECO:0007669"/>
    <property type="project" value="UniProtKB-KW"/>
</dbReference>
<keyword evidence="1" id="KW-0545">Nucleotide biosynthesis</keyword>
<dbReference type="Gene3D" id="6.10.140.450">
    <property type="match status" value="1"/>
</dbReference>
<comment type="caution">
    <text evidence="2">The sequence shown here is derived from an EMBL/GenBank/DDBJ whole genome shotgun (WGS) entry which is preliminary data.</text>
</comment>
<proteinExistence type="inferred from homology"/>
<comment type="similarity">
    <text evidence="1">Belongs to the thymidylate synthase ThyX family.</text>
</comment>
<keyword evidence="1 2" id="KW-0489">Methyltransferase</keyword>
<dbReference type="GO" id="GO:0004799">
    <property type="term" value="F:thymidylate synthase activity"/>
    <property type="evidence" value="ECO:0007669"/>
    <property type="project" value="TreeGrafter"/>
</dbReference>
<dbReference type="PANTHER" id="PTHR34934:SF1">
    <property type="entry name" value="FLAVIN-DEPENDENT THYMIDYLATE SYNTHASE"/>
    <property type="match status" value="1"/>
</dbReference>
<evidence type="ECO:0000313" key="3">
    <source>
        <dbReference type="Proteomes" id="UP000580839"/>
    </source>
</evidence>
<dbReference type="UniPathway" id="UPA00575"/>
<keyword evidence="1 2" id="KW-0808">Transferase</keyword>
<evidence type="ECO:0000256" key="1">
    <source>
        <dbReference type="HAMAP-Rule" id="MF_01408"/>
    </source>
</evidence>
<dbReference type="CDD" id="cd20175">
    <property type="entry name" value="ThyX"/>
    <property type="match status" value="1"/>
</dbReference>
<comment type="subunit">
    <text evidence="1">Homotetramer.</text>
</comment>
<organism evidence="2 3">
    <name type="scientific">Eiseniibacteriota bacterium</name>
    <dbReference type="NCBI Taxonomy" id="2212470"/>
    <lineage>
        <taxon>Bacteria</taxon>
        <taxon>Candidatus Eiseniibacteriota</taxon>
    </lineage>
</organism>
<feature type="binding site" evidence="1">
    <location>
        <position position="211"/>
    </location>
    <ligand>
        <name>dUMP</name>
        <dbReference type="ChEBI" id="CHEBI:246422"/>
        <note>ligand shared between dimeric partners</note>
    </ligand>
</feature>
<name>A0A849SGT9_UNCEI</name>
<feature type="binding site" evidence="1">
    <location>
        <position position="206"/>
    </location>
    <ligand>
        <name>FAD</name>
        <dbReference type="ChEBI" id="CHEBI:57692"/>
        <note>ligand shared between neighboring subunits</note>
    </ligand>
</feature>
<dbReference type="GO" id="GO:0006235">
    <property type="term" value="P:dTTP biosynthetic process"/>
    <property type="evidence" value="ECO:0007669"/>
    <property type="project" value="UniProtKB-UniRule"/>
</dbReference>
<comment type="cofactor">
    <cofactor evidence="1">
        <name>FAD</name>
        <dbReference type="ChEBI" id="CHEBI:57692"/>
    </cofactor>
    <text evidence="1">Binds 4 FAD per tetramer. Each FAD binding site is formed by three monomers.</text>
</comment>
<dbReference type="AlphaFoldDB" id="A0A849SGT9"/>
<comment type="pathway">
    <text evidence="1">Pyrimidine metabolism; dTTP biosynthesis.</text>
</comment>
<evidence type="ECO:0000313" key="2">
    <source>
        <dbReference type="EMBL" id="NOT32773.1"/>
    </source>
</evidence>
<comment type="catalytic activity">
    <reaction evidence="1">
        <text>dUMP + (6R)-5,10-methylene-5,6,7,8-tetrahydrofolate + NADPH + H(+) = dTMP + (6S)-5,6,7,8-tetrahydrofolate + NADP(+)</text>
        <dbReference type="Rhea" id="RHEA:29043"/>
        <dbReference type="ChEBI" id="CHEBI:15378"/>
        <dbReference type="ChEBI" id="CHEBI:15636"/>
        <dbReference type="ChEBI" id="CHEBI:57453"/>
        <dbReference type="ChEBI" id="CHEBI:57783"/>
        <dbReference type="ChEBI" id="CHEBI:58349"/>
        <dbReference type="ChEBI" id="CHEBI:63528"/>
        <dbReference type="ChEBI" id="CHEBI:246422"/>
        <dbReference type="EC" id="2.1.1.148"/>
    </reaction>
</comment>
<feature type="binding site" evidence="1">
    <location>
        <begin position="107"/>
        <end position="109"/>
    </location>
    <ligand>
        <name>FAD</name>
        <dbReference type="ChEBI" id="CHEBI:57692"/>
        <note>ligand shared between neighboring subunits</note>
    </ligand>
</feature>
<feature type="binding site" evidence="1">
    <location>
        <position position="83"/>
    </location>
    <ligand>
        <name>FAD</name>
        <dbReference type="ChEBI" id="CHEBI:57692"/>
        <note>ligand shared between neighboring subunits</note>
    </ligand>
</feature>
<gene>
    <name evidence="1 2" type="primary">thyX</name>
    <name evidence="2" type="ORF">HOP12_01250</name>
</gene>
<dbReference type="GO" id="GO:0050797">
    <property type="term" value="F:thymidylate synthase (FAD) activity"/>
    <property type="evidence" value="ECO:0007669"/>
    <property type="project" value="UniProtKB-UniRule"/>
</dbReference>
<dbReference type="Proteomes" id="UP000580839">
    <property type="component" value="Unassembled WGS sequence"/>
</dbReference>
<feature type="binding site" evidence="1">
    <location>
        <begin position="200"/>
        <end position="202"/>
    </location>
    <ligand>
        <name>FAD</name>
        <dbReference type="ChEBI" id="CHEBI:57692"/>
        <note>ligand shared between neighboring subunits</note>
    </ligand>
</feature>
<dbReference type="SUPFAM" id="SSF69796">
    <property type="entry name" value="Thymidylate synthase-complementing protein Thy1"/>
    <property type="match status" value="1"/>
</dbReference>
<dbReference type="NCBIfam" id="TIGR02170">
    <property type="entry name" value="thyX"/>
    <property type="match status" value="1"/>
</dbReference>
<feature type="binding site" description="in other chain" evidence="1">
    <location>
        <position position="184"/>
    </location>
    <ligand>
        <name>dUMP</name>
        <dbReference type="ChEBI" id="CHEBI:246422"/>
        <note>ligand shared between dimeric partners</note>
    </ligand>
</feature>
<dbReference type="InterPro" id="IPR036098">
    <property type="entry name" value="Thymidylate_synthase_ThyX_sf"/>
</dbReference>
<comment type="function">
    <text evidence="1">Catalyzes the reductive methylation of 2'-deoxyuridine-5'-monophosphate (dUMP) to 2'-deoxythymidine-5'-monophosphate (dTMP) while utilizing 5,10-methylenetetrahydrofolate (mTHF) as the methyl donor, and NADPH and FADH(2) as the reductant.</text>
</comment>
<sequence length="261" mass="29206">MTSRRPLRTIQEPSVYLVGRQTLDTDAIDEFLADHEVSWKTDTEVGAEALAEMAGRVCYMSYGKGRRTNAEFIGHIVEVGHGSVLEHGVWSFMITGVSRSFTHELIRHRHFSYSQLSQRYVNESDSAFVIPDPIAADPALRAVWSEAVEAARMAYDQLVDGLQARFTDIPDATLRRKLARQAARSVLPNATETKIFMTGNARALRHFIELRGSEHADVEIRKVAVEVLKLMQVEAPNIFADYTLVPLGDGTLATRTEHPKV</sequence>
<keyword evidence="1" id="KW-0521">NADP</keyword>
<keyword evidence="1" id="KW-0285">Flavoprotein</keyword>